<dbReference type="SUPFAM" id="SSF56349">
    <property type="entry name" value="DNA breaking-rejoining enzymes"/>
    <property type="match status" value="1"/>
</dbReference>
<evidence type="ECO:0000256" key="2">
    <source>
        <dbReference type="ARBA" id="ARBA00022908"/>
    </source>
</evidence>
<dbReference type="Proteomes" id="UP001597568">
    <property type="component" value="Unassembled WGS sequence"/>
</dbReference>
<evidence type="ECO:0000256" key="5">
    <source>
        <dbReference type="PROSITE-ProRule" id="PRU01248"/>
    </source>
</evidence>
<evidence type="ECO:0000256" key="3">
    <source>
        <dbReference type="ARBA" id="ARBA00023125"/>
    </source>
</evidence>
<dbReference type="InterPro" id="IPR010998">
    <property type="entry name" value="Integrase_recombinase_N"/>
</dbReference>
<dbReference type="RefSeq" id="WP_380146883.1">
    <property type="nucleotide sequence ID" value="NZ_JBHUOR010000019.1"/>
</dbReference>
<evidence type="ECO:0000256" key="1">
    <source>
        <dbReference type="ARBA" id="ARBA00008857"/>
    </source>
</evidence>
<dbReference type="CDD" id="cd01189">
    <property type="entry name" value="INT_ICEBs1_C_like"/>
    <property type="match status" value="1"/>
</dbReference>
<evidence type="ECO:0000313" key="8">
    <source>
        <dbReference type="EMBL" id="MFD2867593.1"/>
    </source>
</evidence>
<dbReference type="InterPro" id="IPR002104">
    <property type="entry name" value="Integrase_catalytic"/>
</dbReference>
<dbReference type="PANTHER" id="PTHR30349">
    <property type="entry name" value="PHAGE INTEGRASE-RELATED"/>
    <property type="match status" value="1"/>
</dbReference>
<dbReference type="Gene3D" id="1.10.150.130">
    <property type="match status" value="1"/>
</dbReference>
<accession>A0ABW5XX52</accession>
<protein>
    <submittedName>
        <fullName evidence="8">Tyrosine-type recombinase/integrase</fullName>
    </submittedName>
</protein>
<dbReference type="PROSITE" id="PS51898">
    <property type="entry name" value="TYR_RECOMBINASE"/>
    <property type="match status" value="1"/>
</dbReference>
<feature type="domain" description="Tyr recombinase" evidence="6">
    <location>
        <begin position="163"/>
        <end position="361"/>
    </location>
</feature>
<keyword evidence="2" id="KW-0229">DNA integration</keyword>
<dbReference type="InterPro" id="IPR050090">
    <property type="entry name" value="Tyrosine_recombinase_XerCD"/>
</dbReference>
<dbReference type="PANTHER" id="PTHR30349:SF41">
    <property type="entry name" value="INTEGRASE_RECOMBINASE PROTEIN MJ0367-RELATED"/>
    <property type="match status" value="1"/>
</dbReference>
<comment type="caution">
    <text evidence="8">The sequence shown here is derived from an EMBL/GenBank/DDBJ whole genome shotgun (WGS) entry which is preliminary data.</text>
</comment>
<gene>
    <name evidence="8" type="ORF">ACFSY7_03615</name>
</gene>
<dbReference type="Pfam" id="PF00589">
    <property type="entry name" value="Phage_integrase"/>
    <property type="match status" value="1"/>
</dbReference>
<dbReference type="PROSITE" id="PS51900">
    <property type="entry name" value="CB"/>
    <property type="match status" value="1"/>
</dbReference>
<evidence type="ECO:0000313" key="9">
    <source>
        <dbReference type="Proteomes" id="UP001597568"/>
    </source>
</evidence>
<keyword evidence="4" id="KW-0233">DNA recombination</keyword>
<dbReference type="InterPro" id="IPR044068">
    <property type="entry name" value="CB"/>
</dbReference>
<name>A0ABW5XX52_9BACL</name>
<dbReference type="Gene3D" id="1.10.443.10">
    <property type="entry name" value="Intergrase catalytic core"/>
    <property type="match status" value="1"/>
</dbReference>
<feature type="domain" description="Core-binding (CB)" evidence="7">
    <location>
        <begin position="59"/>
        <end position="139"/>
    </location>
</feature>
<dbReference type="InterPro" id="IPR004107">
    <property type="entry name" value="Integrase_SAM-like_N"/>
</dbReference>
<sequence length="369" mass="42311">MASITKRGKSWSYTVSNYVDGVNKQIKKGGFRTKREAEIAAAAIEAQKGEGSLKLNSAIPIATYFERWIKAYKADVHYNTQLRYQNSLKWVKVYFENTKINTLTALDYQEFLNWFGSSRSEESVKKLDSHIGACLRHAHDVGDIRYNITRGRKIQASHTGKRAHDKYIANHKDAQKLYSYLYHHLEDGFGLIHHLLLLALVTGLRFQELLGLTPNDFDFNDNTLDINKSWDYKQQSGFDKLKNEASYRKITIDPNVMVIFKELIDAITNQRLRKMIIFRSPHHPTDSFTNEGTNKALRKVLNELGIDPITVHGLRHTHASELLYAGVSIQYISKRLGHSDIQTTLNTYTHIVKELEAQNDAVTVQLFTP</sequence>
<proteinExistence type="inferred from homology"/>
<dbReference type="Pfam" id="PF14659">
    <property type="entry name" value="Phage_int_SAM_3"/>
    <property type="match status" value="1"/>
</dbReference>
<dbReference type="InterPro" id="IPR028259">
    <property type="entry name" value="AP2-like_int_N"/>
</dbReference>
<dbReference type="InterPro" id="IPR013762">
    <property type="entry name" value="Integrase-like_cat_sf"/>
</dbReference>
<reference evidence="9" key="1">
    <citation type="journal article" date="2019" name="Int. J. Syst. Evol. Microbiol.">
        <title>The Global Catalogue of Microorganisms (GCM) 10K type strain sequencing project: providing services to taxonomists for standard genome sequencing and annotation.</title>
        <authorList>
            <consortium name="The Broad Institute Genomics Platform"/>
            <consortium name="The Broad Institute Genome Sequencing Center for Infectious Disease"/>
            <person name="Wu L."/>
            <person name="Ma J."/>
        </authorList>
    </citation>
    <scope>NUCLEOTIDE SEQUENCE [LARGE SCALE GENOMIC DNA]</scope>
    <source>
        <strain evidence="9">KCTC 33522</strain>
    </source>
</reference>
<evidence type="ECO:0000259" key="7">
    <source>
        <dbReference type="PROSITE" id="PS51900"/>
    </source>
</evidence>
<dbReference type="Pfam" id="PF14657">
    <property type="entry name" value="Arm-DNA-bind_4"/>
    <property type="match status" value="1"/>
</dbReference>
<keyword evidence="9" id="KW-1185">Reference proteome</keyword>
<comment type="similarity">
    <text evidence="1">Belongs to the 'phage' integrase family.</text>
</comment>
<evidence type="ECO:0000259" key="6">
    <source>
        <dbReference type="PROSITE" id="PS51898"/>
    </source>
</evidence>
<dbReference type="InterPro" id="IPR011010">
    <property type="entry name" value="DNA_brk_join_enz"/>
</dbReference>
<evidence type="ECO:0000256" key="4">
    <source>
        <dbReference type="ARBA" id="ARBA00023172"/>
    </source>
</evidence>
<dbReference type="EMBL" id="JBHUOR010000019">
    <property type="protein sequence ID" value="MFD2867593.1"/>
    <property type="molecule type" value="Genomic_DNA"/>
</dbReference>
<organism evidence="8 9">
    <name type="scientific">Kurthia populi</name>
    <dbReference type="NCBI Taxonomy" id="1562132"/>
    <lineage>
        <taxon>Bacteria</taxon>
        <taxon>Bacillati</taxon>
        <taxon>Bacillota</taxon>
        <taxon>Bacilli</taxon>
        <taxon>Bacillales</taxon>
        <taxon>Caryophanaceae</taxon>
        <taxon>Kurthia</taxon>
    </lineage>
</organism>
<keyword evidence="3 5" id="KW-0238">DNA-binding</keyword>